<keyword evidence="4" id="KW-1185">Reference proteome</keyword>
<sequence>MASRRYALLAAFLIAAVVTSSAAQQGPPPKGDPPKGLATTKDEKSRSGDDKKGAPKVVAPEAKDDKKAPPTVTTDGSVIIAGQKVEYKATTGTLPGTDKTGKAKANIFYMAYTRKSGDAPSARPLTFCFNGGPGSASSYVHLGFFGPRRVLINNDGLSAPSPAELVDNECSLLDVTDLVFIDPVSTGLSRAEVPGDAKLFHGLEEDTQSVGEFIRDYAAKFGRQGSPVYVAGESYGTTRAASLSAYLQNRGGVKLAGIVLISTVLDFQTIRFGGANELPYALFLPTYTATAFHHGKLDKKWAVDLPTALRESQKYAAGAYLEVLHKGALLTEFERQAAAKQLALLTGLSEEFVLRSELRVEATRFRSELLRDQQTVVGRYDARVSAKVAARPAPGEPPVPTGTPGATGTSGATGAPGTGAPTGNAAPPASGPGGGPGAPRGERIGGGDPSAALLSPLFTAAMRQYLPDGLGYKSESAYVLSAPVQPWNYGPAGTNQYANVAPRLRSALEKDKGLRVFVASGYTDLATPFAATNYTFAHLGPRALMDRVTMAYYDAGHMMYTHEPSRKKLREDLRKFITAPVAEPATK</sequence>
<keyword evidence="3" id="KW-0121">Carboxypeptidase</keyword>
<reference evidence="3 4" key="1">
    <citation type="submission" date="2019-05" db="EMBL/GenBank/DDBJ databases">
        <authorList>
            <consortium name="Science for Life Laboratories"/>
        </authorList>
    </citation>
    <scope>NUCLEOTIDE SEQUENCE [LARGE SCALE GENOMIC DNA]</scope>
    <source>
        <strain evidence="3">Soil9</strain>
    </source>
</reference>
<dbReference type="RefSeq" id="WP_162671627.1">
    <property type="nucleotide sequence ID" value="NZ_LR593886.1"/>
</dbReference>
<keyword evidence="2" id="KW-0732">Signal</keyword>
<evidence type="ECO:0000313" key="4">
    <source>
        <dbReference type="Proteomes" id="UP000464178"/>
    </source>
</evidence>
<dbReference type="InterPro" id="IPR001563">
    <property type="entry name" value="Peptidase_S10"/>
</dbReference>
<gene>
    <name evidence="3" type="ORF">SOIL9_02420</name>
</gene>
<dbReference type="EMBL" id="LR593886">
    <property type="protein sequence ID" value="VTR98536.1"/>
    <property type="molecule type" value="Genomic_DNA"/>
</dbReference>
<dbReference type="KEGG" id="gms:SOIL9_02420"/>
<dbReference type="Pfam" id="PF00450">
    <property type="entry name" value="Peptidase_S10"/>
    <property type="match status" value="1"/>
</dbReference>
<feature type="region of interest" description="Disordered" evidence="1">
    <location>
        <begin position="387"/>
        <end position="449"/>
    </location>
</feature>
<dbReference type="SUPFAM" id="SSF53474">
    <property type="entry name" value="alpha/beta-Hydrolases"/>
    <property type="match status" value="1"/>
</dbReference>
<keyword evidence="3" id="KW-0645">Protease</keyword>
<evidence type="ECO:0000313" key="3">
    <source>
        <dbReference type="EMBL" id="VTR98536.1"/>
    </source>
</evidence>
<feature type="compositionally biased region" description="Basic and acidic residues" evidence="1">
    <location>
        <begin position="40"/>
        <end position="53"/>
    </location>
</feature>
<proteinExistence type="predicted"/>
<evidence type="ECO:0000256" key="2">
    <source>
        <dbReference type="SAM" id="SignalP"/>
    </source>
</evidence>
<evidence type="ECO:0008006" key="5">
    <source>
        <dbReference type="Google" id="ProtNLM"/>
    </source>
</evidence>
<dbReference type="InterPro" id="IPR029058">
    <property type="entry name" value="AB_hydrolase_fold"/>
</dbReference>
<organism evidence="3 4">
    <name type="scientific">Gemmata massiliana</name>
    <dbReference type="NCBI Taxonomy" id="1210884"/>
    <lineage>
        <taxon>Bacteria</taxon>
        <taxon>Pseudomonadati</taxon>
        <taxon>Planctomycetota</taxon>
        <taxon>Planctomycetia</taxon>
        <taxon>Gemmatales</taxon>
        <taxon>Gemmataceae</taxon>
        <taxon>Gemmata</taxon>
    </lineage>
</organism>
<protein>
    <recommendedName>
        <fullName evidence="5">Peptidase S10 serine carboxypeptidase</fullName>
    </recommendedName>
</protein>
<name>A0A6P2DBH1_9BACT</name>
<feature type="compositionally biased region" description="Low complexity" evidence="1">
    <location>
        <begin position="402"/>
        <end position="428"/>
    </location>
</feature>
<evidence type="ECO:0000256" key="1">
    <source>
        <dbReference type="SAM" id="MobiDB-lite"/>
    </source>
</evidence>
<accession>A0A6P2DBH1</accession>
<dbReference type="GO" id="GO:0006508">
    <property type="term" value="P:proteolysis"/>
    <property type="evidence" value="ECO:0007669"/>
    <property type="project" value="InterPro"/>
</dbReference>
<dbReference type="AlphaFoldDB" id="A0A6P2DBH1"/>
<dbReference type="Gene3D" id="3.40.50.1820">
    <property type="entry name" value="alpha/beta hydrolase"/>
    <property type="match status" value="1"/>
</dbReference>
<feature type="region of interest" description="Disordered" evidence="1">
    <location>
        <begin position="20"/>
        <end position="74"/>
    </location>
</feature>
<keyword evidence="3" id="KW-0378">Hydrolase</keyword>
<feature type="signal peptide" evidence="2">
    <location>
        <begin position="1"/>
        <end position="22"/>
    </location>
</feature>
<feature type="chain" id="PRO_5026697185" description="Peptidase S10 serine carboxypeptidase" evidence="2">
    <location>
        <begin position="23"/>
        <end position="587"/>
    </location>
</feature>
<dbReference type="Proteomes" id="UP000464178">
    <property type="component" value="Chromosome"/>
</dbReference>
<dbReference type="GO" id="GO:0004185">
    <property type="term" value="F:serine-type carboxypeptidase activity"/>
    <property type="evidence" value="ECO:0007669"/>
    <property type="project" value="InterPro"/>
</dbReference>